<dbReference type="GO" id="GO:0050660">
    <property type="term" value="F:flavin adenine dinucleotide binding"/>
    <property type="evidence" value="ECO:0007669"/>
    <property type="project" value="InterPro"/>
</dbReference>
<evidence type="ECO:0000256" key="10">
    <source>
        <dbReference type="ARBA" id="ARBA00079299"/>
    </source>
</evidence>
<dbReference type="SUPFAM" id="SSF52467">
    <property type="entry name" value="DHS-like NAD/FAD-binding domain"/>
    <property type="match status" value="1"/>
</dbReference>
<dbReference type="Gene3D" id="3.40.50.1220">
    <property type="entry name" value="TPP-binding domain"/>
    <property type="match status" value="1"/>
</dbReference>
<comment type="function">
    <text evidence="8">The electron transfer flavoprotein serves as a specific electron acceptor for other dehydrogenases. It transfers the electrons to the main respiratory chain via ETF-ubiquinone oxidoreductase (ETF dehydrogenase).</text>
</comment>
<proteinExistence type="inferred from homology"/>
<comment type="function">
    <text evidence="1">May play a role in a redox process involved in nitrogen fixation.</text>
</comment>
<keyword evidence="4" id="KW-0285">Flavoprotein</keyword>
<name>A0A0G3I425_LIBAF</name>
<keyword evidence="14" id="KW-1185">Reference proteome</keyword>
<dbReference type="Gene3D" id="3.40.50.620">
    <property type="entry name" value="HUPs"/>
    <property type="match status" value="1"/>
</dbReference>
<feature type="binding site" evidence="11">
    <location>
        <begin position="266"/>
        <end position="273"/>
    </location>
    <ligand>
        <name>FAD</name>
        <dbReference type="ChEBI" id="CHEBI:57692"/>
    </ligand>
</feature>
<dbReference type="OrthoDB" id="9770286at2"/>
<evidence type="ECO:0000256" key="1">
    <source>
        <dbReference type="ARBA" id="ARBA00003554"/>
    </source>
</evidence>
<dbReference type="Pfam" id="PF00766">
    <property type="entry name" value="ETF_alpha"/>
    <property type="match status" value="1"/>
</dbReference>
<organism evidence="13 14">
    <name type="scientific">Candidatus Liberibacter africanus PTSAPSY</name>
    <dbReference type="NCBI Taxonomy" id="1277257"/>
    <lineage>
        <taxon>Bacteria</taxon>
        <taxon>Pseudomonadati</taxon>
        <taxon>Pseudomonadota</taxon>
        <taxon>Alphaproteobacteria</taxon>
        <taxon>Hyphomicrobiales</taxon>
        <taxon>Rhizobiaceae</taxon>
        <taxon>Liberibacter</taxon>
    </lineage>
</organism>
<protein>
    <recommendedName>
        <fullName evidence="9">Electron transfer flavoprotein subunit alpha</fullName>
    </recommendedName>
    <alternativeName>
        <fullName evidence="10">Electron transfer flavoprotein large subunit</fullName>
    </alternativeName>
</protein>
<feature type="domain" description="Electron transfer flavoprotein alpha/beta-subunit N-terminal" evidence="12">
    <location>
        <begin position="8"/>
        <end position="190"/>
    </location>
</feature>
<dbReference type="InterPro" id="IPR033947">
    <property type="entry name" value="ETF_alpha_N"/>
</dbReference>
<dbReference type="PANTHER" id="PTHR43153:SF1">
    <property type="entry name" value="ELECTRON TRANSFER FLAVOPROTEIN SUBUNIT ALPHA, MITOCHONDRIAL"/>
    <property type="match status" value="1"/>
</dbReference>
<feature type="binding site" evidence="11">
    <location>
        <begin position="249"/>
        <end position="253"/>
    </location>
    <ligand>
        <name>FAD</name>
        <dbReference type="ChEBI" id="CHEBI:57692"/>
    </ligand>
</feature>
<keyword evidence="6" id="KW-0249">Electron transport</keyword>
<keyword evidence="7" id="KW-0535">Nitrogen fixation</keyword>
<keyword evidence="6" id="KW-0813">Transport</keyword>
<gene>
    <name evidence="13" type="ORF">G293_01690</name>
</gene>
<dbReference type="SMART" id="SM00893">
    <property type="entry name" value="ETF"/>
    <property type="match status" value="1"/>
</dbReference>
<sequence length="321" mass="34956">MVYCDMPVLLLADYNQENLSEQTIKAVTAAQKISSDTHVLVIGHNIGKVAQQASRIKGVTKVIVAQNTFFQHIHTNPISDFIVSIAKDYRTIMASANAIGKDVLPRVAAMLDVMQISEVIEIVTPKIFKRPLHAGNIIQTIETTDVYQVLTIRTTAFSAAPQVEKPACIHKISDEILEKYTSNTRFIKEESPLESMNLSSAKIVISGGKAFGSAENFHKILLPLAKKIGAAIGATRDAVDAGFAPNDWQVGQTGITVSPEIYIAAGISGAIQHISGMKESKVIVSINTDENAPIFKVSDYFIVGDIFKILPEIEKIYDCKS</sequence>
<dbReference type="GO" id="GO:0033539">
    <property type="term" value="P:fatty acid beta-oxidation using acyl-CoA dehydrogenase"/>
    <property type="evidence" value="ECO:0007669"/>
    <property type="project" value="TreeGrafter"/>
</dbReference>
<feature type="binding site" evidence="11">
    <location>
        <begin position="305"/>
        <end position="306"/>
    </location>
    <ligand>
        <name>FAD</name>
        <dbReference type="ChEBI" id="CHEBI:57692"/>
    </ligand>
</feature>
<dbReference type="Proteomes" id="UP000035503">
    <property type="component" value="Chromosome"/>
</dbReference>
<reference evidence="13 14" key="1">
    <citation type="journal article" date="2015" name="Genome Announc.">
        <title>Complete Genome Sequence of 'Candidatus Liberibacter africanus,' a Bacterium Associated with Citrus Huanglongbing.</title>
        <authorList>
            <person name="Lin H."/>
            <person name="Pietersen G."/>
            <person name="Han C."/>
            <person name="Read D.A."/>
            <person name="Lou B."/>
            <person name="Gupta G."/>
            <person name="Civerolo E.L."/>
        </authorList>
    </citation>
    <scope>NUCLEOTIDE SEQUENCE [LARGE SCALE GENOMIC DNA]</scope>
    <source>
        <strain evidence="13 14">PTSAPSY</strain>
    </source>
</reference>
<dbReference type="STRING" id="1277257.G293_01690"/>
<comment type="subunit">
    <text evidence="3">FixA and FixB form a heterodimer.</text>
</comment>
<dbReference type="AlphaFoldDB" id="A0A0G3I425"/>
<evidence type="ECO:0000256" key="5">
    <source>
        <dbReference type="ARBA" id="ARBA00022827"/>
    </source>
</evidence>
<comment type="similarity">
    <text evidence="2">Belongs to the ETF alpha-subunit/FixB family.</text>
</comment>
<evidence type="ECO:0000256" key="7">
    <source>
        <dbReference type="ARBA" id="ARBA00023231"/>
    </source>
</evidence>
<accession>A0A0G3I425</accession>
<evidence type="ECO:0000313" key="14">
    <source>
        <dbReference type="Proteomes" id="UP000035503"/>
    </source>
</evidence>
<dbReference type="FunFam" id="3.40.50.1220:FF:000001">
    <property type="entry name" value="Electron transfer flavoprotein, alpha subunit"/>
    <property type="match status" value="1"/>
</dbReference>
<dbReference type="InterPro" id="IPR001308">
    <property type="entry name" value="ETF_a/FixB"/>
</dbReference>
<dbReference type="EMBL" id="CP004021">
    <property type="protein sequence ID" value="AKK19970.1"/>
    <property type="molecule type" value="Genomic_DNA"/>
</dbReference>
<keyword evidence="5 11" id="KW-0274">FAD</keyword>
<dbReference type="GO" id="GO:0009055">
    <property type="term" value="F:electron transfer activity"/>
    <property type="evidence" value="ECO:0007669"/>
    <property type="project" value="InterPro"/>
</dbReference>
<evidence type="ECO:0000256" key="9">
    <source>
        <dbReference type="ARBA" id="ARBA00068674"/>
    </source>
</evidence>
<evidence type="ECO:0000256" key="4">
    <source>
        <dbReference type="ARBA" id="ARBA00022630"/>
    </source>
</evidence>
<dbReference type="SUPFAM" id="SSF52402">
    <property type="entry name" value="Adenine nucleotide alpha hydrolases-like"/>
    <property type="match status" value="1"/>
</dbReference>
<evidence type="ECO:0000256" key="8">
    <source>
        <dbReference type="ARBA" id="ARBA00025649"/>
    </source>
</evidence>
<dbReference type="PANTHER" id="PTHR43153">
    <property type="entry name" value="ELECTRON TRANSFER FLAVOPROTEIN ALPHA"/>
    <property type="match status" value="1"/>
</dbReference>
<evidence type="ECO:0000259" key="12">
    <source>
        <dbReference type="SMART" id="SM00893"/>
    </source>
</evidence>
<dbReference type="CDD" id="cd01715">
    <property type="entry name" value="ETF_alpha"/>
    <property type="match status" value="1"/>
</dbReference>
<feature type="binding site" evidence="11">
    <location>
        <position position="287"/>
    </location>
    <ligand>
        <name>FAD</name>
        <dbReference type="ChEBI" id="CHEBI:57692"/>
    </ligand>
</feature>
<dbReference type="InterPro" id="IPR014730">
    <property type="entry name" value="ETF_a/b_N"/>
</dbReference>
<evidence type="ECO:0000256" key="2">
    <source>
        <dbReference type="ARBA" id="ARBA00005817"/>
    </source>
</evidence>
<dbReference type="Pfam" id="PF01012">
    <property type="entry name" value="ETF"/>
    <property type="match status" value="1"/>
</dbReference>
<dbReference type="InterPro" id="IPR029035">
    <property type="entry name" value="DHS-like_NAD/FAD-binding_dom"/>
</dbReference>
<feature type="binding site" evidence="11">
    <location>
        <begin position="235"/>
        <end position="236"/>
    </location>
    <ligand>
        <name>FAD</name>
        <dbReference type="ChEBI" id="CHEBI:57692"/>
    </ligand>
</feature>
<dbReference type="KEGG" id="lau:G293_01690"/>
<evidence type="ECO:0000256" key="3">
    <source>
        <dbReference type="ARBA" id="ARBA00011874"/>
    </source>
</evidence>
<evidence type="ECO:0000256" key="11">
    <source>
        <dbReference type="PIRSR" id="PIRSR000089-1"/>
    </source>
</evidence>
<dbReference type="PIRSF" id="PIRSF000089">
    <property type="entry name" value="Electra_flavoP_a"/>
    <property type="match status" value="1"/>
</dbReference>
<dbReference type="InterPro" id="IPR014731">
    <property type="entry name" value="ETF_asu_C"/>
</dbReference>
<comment type="cofactor">
    <cofactor evidence="11">
        <name>FAD</name>
        <dbReference type="ChEBI" id="CHEBI:57692"/>
    </cofactor>
    <text evidence="11">Binds 1 FAD per dimer.</text>
</comment>
<dbReference type="InterPro" id="IPR014729">
    <property type="entry name" value="Rossmann-like_a/b/a_fold"/>
</dbReference>
<evidence type="ECO:0000313" key="13">
    <source>
        <dbReference type="EMBL" id="AKK19970.1"/>
    </source>
</evidence>
<dbReference type="PATRIC" id="fig|1277257.4.peg.368"/>
<evidence type="ECO:0000256" key="6">
    <source>
        <dbReference type="ARBA" id="ARBA00022982"/>
    </source>
</evidence>